<dbReference type="STRING" id="266265.Bxe_C1392"/>
<dbReference type="RefSeq" id="WP_011494466.1">
    <property type="nucleotide sequence ID" value="NC_007953.1"/>
</dbReference>
<evidence type="ECO:0008006" key="3">
    <source>
        <dbReference type="Google" id="ProtNLM"/>
    </source>
</evidence>
<protein>
    <recommendedName>
        <fullName evidence="3">Lipoprotein</fullName>
    </recommendedName>
</protein>
<dbReference type="EMBL" id="CP000272">
    <property type="protein sequence ID" value="ABE37240.1"/>
    <property type="molecule type" value="Genomic_DNA"/>
</dbReference>
<dbReference type="eggNOG" id="ENOG5031H8A">
    <property type="taxonomic scope" value="Bacteria"/>
</dbReference>
<dbReference type="AlphaFoldDB" id="Q13F99"/>
<proteinExistence type="predicted"/>
<dbReference type="PROSITE" id="PS51257">
    <property type="entry name" value="PROKAR_LIPOPROTEIN"/>
    <property type="match status" value="1"/>
</dbReference>
<evidence type="ECO:0000313" key="1">
    <source>
        <dbReference type="EMBL" id="ABE37240.1"/>
    </source>
</evidence>
<dbReference type="KEGG" id="bxe:Bxe_C1392"/>
<dbReference type="KEGG" id="bxb:DR64_8423"/>
<name>Q13F99_PARXL</name>
<keyword evidence="2" id="KW-1185">Reference proteome</keyword>
<dbReference type="Proteomes" id="UP000001817">
    <property type="component" value="Chromosome 3"/>
</dbReference>
<sequence>MTGIHRPGIPIAAVLSAVLIGCGGGNGNNSSSSTANQSTLSADQKTFEQFALAPNASYSIDWSLPISGTPTNGVNHLYESHASIAASPSTGGKQPLNGSAPTSIANSLSLPTTFAVGRYLIKGAIVVGSGSLNNVSYRGTGIEVDTLAADGVTVVESQLRSNLSVVPLNGAVKAAPANLAQWFNSLYYNPSLLGASSSWTPGAAYLQYTATEVADTYTVADYAGSTTSNAPNPVASGTTISALMAAGGISSSVDGTTYTLTNGSVSFINGVTTYIASAVRPNLTTPTYRTYYELNGNVYAGNLIKAGTVLGGNAYPVAAPGTSTGYTLNYSQQYQIRLNAMAVASLRTAVTF</sequence>
<evidence type="ECO:0000313" key="2">
    <source>
        <dbReference type="Proteomes" id="UP000001817"/>
    </source>
</evidence>
<gene>
    <name evidence="1" type="ORF">Bxe_C1392</name>
</gene>
<accession>Q13F99</accession>
<organism evidence="1 2">
    <name type="scientific">Paraburkholderia xenovorans (strain LB400)</name>
    <dbReference type="NCBI Taxonomy" id="266265"/>
    <lineage>
        <taxon>Bacteria</taxon>
        <taxon>Pseudomonadati</taxon>
        <taxon>Pseudomonadota</taxon>
        <taxon>Betaproteobacteria</taxon>
        <taxon>Burkholderiales</taxon>
        <taxon>Burkholderiaceae</taxon>
        <taxon>Paraburkholderia</taxon>
    </lineage>
</organism>
<reference evidence="1 2" key="1">
    <citation type="journal article" date="2006" name="Proc. Natl. Acad. Sci. U.S.A.">
        <title>Burkholderia xenovorans LB400 harbors a multi-replicon, 9.73-Mbp genome shaped for versatility.</title>
        <authorList>
            <person name="Chain P.S."/>
            <person name="Denef V.J."/>
            <person name="Konstantinidis K.T."/>
            <person name="Vergez L.M."/>
            <person name="Agullo L."/>
            <person name="Reyes V.L."/>
            <person name="Hauser L."/>
            <person name="Cordova M."/>
            <person name="Gomez L."/>
            <person name="Gonzalez M."/>
            <person name="Land M."/>
            <person name="Lao V."/>
            <person name="Larimer F."/>
            <person name="LiPuma J.J."/>
            <person name="Mahenthiralingam E."/>
            <person name="Malfatti S.A."/>
            <person name="Marx C.J."/>
            <person name="Parnell J.J."/>
            <person name="Ramette A."/>
            <person name="Richardson P."/>
            <person name="Seeger M."/>
            <person name="Smith D."/>
            <person name="Spilker T."/>
            <person name="Sul W.J."/>
            <person name="Tsoi T.V."/>
            <person name="Ulrich L.E."/>
            <person name="Zhulin I.B."/>
            <person name="Tiedje J.M."/>
        </authorList>
    </citation>
    <scope>NUCLEOTIDE SEQUENCE [LARGE SCALE GENOMIC DNA]</scope>
    <source>
        <strain evidence="1 2">LB400</strain>
    </source>
</reference>